<comment type="caution">
    <text evidence="5">The sequence shown here is derived from an EMBL/GenBank/DDBJ whole genome shotgun (WGS) entry which is preliminary data.</text>
</comment>
<feature type="region of interest" description="Disordered" evidence="3">
    <location>
        <begin position="515"/>
        <end position="667"/>
    </location>
</feature>
<dbReference type="InterPro" id="IPR013094">
    <property type="entry name" value="AB_hydrolase_3"/>
</dbReference>
<dbReference type="PROSITE" id="PS01173">
    <property type="entry name" value="LIPASE_GDXG_HIS"/>
    <property type="match status" value="1"/>
</dbReference>
<dbReference type="Proteomes" id="UP000886523">
    <property type="component" value="Unassembled WGS sequence"/>
</dbReference>
<evidence type="ECO:0000259" key="4">
    <source>
        <dbReference type="Pfam" id="PF07859"/>
    </source>
</evidence>
<name>A0A9P6DW29_9AGAM</name>
<reference evidence="5" key="1">
    <citation type="journal article" date="2020" name="Nat. Commun.">
        <title>Large-scale genome sequencing of mycorrhizal fungi provides insights into the early evolution of symbiotic traits.</title>
        <authorList>
            <person name="Miyauchi S."/>
            <person name="Kiss E."/>
            <person name="Kuo A."/>
            <person name="Drula E."/>
            <person name="Kohler A."/>
            <person name="Sanchez-Garcia M."/>
            <person name="Morin E."/>
            <person name="Andreopoulos B."/>
            <person name="Barry K.W."/>
            <person name="Bonito G."/>
            <person name="Buee M."/>
            <person name="Carver A."/>
            <person name="Chen C."/>
            <person name="Cichocki N."/>
            <person name="Clum A."/>
            <person name="Culley D."/>
            <person name="Crous P.W."/>
            <person name="Fauchery L."/>
            <person name="Girlanda M."/>
            <person name="Hayes R.D."/>
            <person name="Keri Z."/>
            <person name="LaButti K."/>
            <person name="Lipzen A."/>
            <person name="Lombard V."/>
            <person name="Magnuson J."/>
            <person name="Maillard F."/>
            <person name="Murat C."/>
            <person name="Nolan M."/>
            <person name="Ohm R.A."/>
            <person name="Pangilinan J."/>
            <person name="Pereira M.F."/>
            <person name="Perotto S."/>
            <person name="Peter M."/>
            <person name="Pfister S."/>
            <person name="Riley R."/>
            <person name="Sitrit Y."/>
            <person name="Stielow J.B."/>
            <person name="Szollosi G."/>
            <person name="Zifcakova L."/>
            <person name="Stursova M."/>
            <person name="Spatafora J.W."/>
            <person name="Tedersoo L."/>
            <person name="Vaario L.M."/>
            <person name="Yamada A."/>
            <person name="Yan M."/>
            <person name="Wang P."/>
            <person name="Xu J."/>
            <person name="Bruns T."/>
            <person name="Baldrian P."/>
            <person name="Vilgalys R."/>
            <person name="Dunand C."/>
            <person name="Henrissat B."/>
            <person name="Grigoriev I.V."/>
            <person name="Hibbett D."/>
            <person name="Nagy L.G."/>
            <person name="Martin F.M."/>
        </authorList>
    </citation>
    <scope>NUCLEOTIDE SEQUENCE</scope>
    <source>
        <strain evidence="5">UP504</strain>
    </source>
</reference>
<evidence type="ECO:0000256" key="3">
    <source>
        <dbReference type="SAM" id="MobiDB-lite"/>
    </source>
</evidence>
<gene>
    <name evidence="5" type="ORF">BS47DRAFT_1341525</name>
</gene>
<dbReference type="Pfam" id="PF07859">
    <property type="entry name" value="Abhydrolase_3"/>
    <property type="match status" value="1"/>
</dbReference>
<dbReference type="Gene3D" id="3.40.50.1820">
    <property type="entry name" value="alpha/beta hydrolase"/>
    <property type="match status" value="1"/>
</dbReference>
<feature type="region of interest" description="Disordered" evidence="3">
    <location>
        <begin position="674"/>
        <end position="693"/>
    </location>
</feature>
<dbReference type="GO" id="GO:0016787">
    <property type="term" value="F:hydrolase activity"/>
    <property type="evidence" value="ECO:0007669"/>
    <property type="project" value="UniProtKB-KW"/>
</dbReference>
<dbReference type="PANTHER" id="PTHR48081:SF26">
    <property type="entry name" value="ALPHA_BETA HYDROLASE FOLD-3 DOMAIN-CONTAINING PROTEIN"/>
    <property type="match status" value="1"/>
</dbReference>
<feature type="compositionally biased region" description="Polar residues" evidence="3">
    <location>
        <begin position="588"/>
        <end position="601"/>
    </location>
</feature>
<dbReference type="EMBL" id="MU128945">
    <property type="protein sequence ID" value="KAF9515932.1"/>
    <property type="molecule type" value="Genomic_DNA"/>
</dbReference>
<feature type="domain" description="Alpha/beta hydrolase fold-3" evidence="4">
    <location>
        <begin position="219"/>
        <end position="428"/>
    </location>
</feature>
<feature type="compositionally biased region" description="Low complexity" evidence="3">
    <location>
        <begin position="529"/>
        <end position="538"/>
    </location>
</feature>
<feature type="compositionally biased region" description="Polar residues" evidence="3">
    <location>
        <begin position="565"/>
        <end position="574"/>
    </location>
</feature>
<sequence>MSALGLAWLFGPQKQQLEQTPARSHSYEVDEQTPEEALNALLEQFKTSSLPPTSRFAGELDPQRESNPISVLGLWRHAFFLAGKAKDLAADVALYHLRGPRRPSWGIEMTMLASFMHGLADHTHLTDVPTLRAAMAIGGLIPTPSDALITPVTFRVERRHLRGILAEYDRLEKGTREISCEWVVSKRLWQRLQYEWKGAQSASRGGPRIAQPKVKERVVLFLHGGAYYTASAATHRLITINLSKHIDARVFAINYRLAPDTRFPGPIHDAASAYFRLTEDLKIPPGNIIIAGDSAGAGLSVALMMYLRDEGYPLPGAAILMCPWVDLTMSCASWDTNADVDIITFPTDPADHMNPVACYLGPTRMKELMTNPYASPLFGNFAGLPPMLIQAGDCEVLRDEVTLLAHKATLAGVQVTHEIYEDAVHVFQLYPFLDQSRKAFRSCRNFVFKTLPEIHRKLTQAQAAELGVPSPMTSEGGLDEQIEVELEKEIIGSATATVVDGVGKTEALSVAKEHVFPSDDADKDDDSGSDSGVASGNAHIRTYGTVQETITDEPPTQDVNVPFSPRSQTPSSVESKSERPPLWRIFASKSSSHIPTLSSHTPSRKDSDGYRPSRPPPQSRSRSSTSSAIPSPTSPRRFTSKPLPSSNLSPPIPEVRTRARTRSHPDMVHLMKQYVQSGPANRTTTYQHLLSPS</sequence>
<dbReference type="AlphaFoldDB" id="A0A9P6DW29"/>
<feature type="compositionally biased region" description="Low complexity" evidence="3">
    <location>
        <begin position="619"/>
        <end position="649"/>
    </location>
</feature>
<feature type="compositionally biased region" description="Acidic residues" evidence="3">
    <location>
        <begin position="519"/>
        <end position="528"/>
    </location>
</feature>
<keyword evidence="6" id="KW-1185">Reference proteome</keyword>
<dbReference type="InterPro" id="IPR002168">
    <property type="entry name" value="Lipase_GDXG_HIS_AS"/>
</dbReference>
<dbReference type="PANTHER" id="PTHR48081">
    <property type="entry name" value="AB HYDROLASE SUPERFAMILY PROTEIN C4A8.06C"/>
    <property type="match status" value="1"/>
</dbReference>
<dbReference type="FunFam" id="3.40.50.1820:FF:000252">
    <property type="entry name" value="Related to calmodulin-dependent protein kinase"/>
    <property type="match status" value="1"/>
</dbReference>
<proteinExistence type="inferred from homology"/>
<evidence type="ECO:0000313" key="5">
    <source>
        <dbReference type="EMBL" id="KAF9515932.1"/>
    </source>
</evidence>
<dbReference type="InterPro" id="IPR029058">
    <property type="entry name" value="AB_hydrolase_fold"/>
</dbReference>
<dbReference type="InterPro" id="IPR050300">
    <property type="entry name" value="GDXG_lipolytic_enzyme"/>
</dbReference>
<protein>
    <recommendedName>
        <fullName evidence="4">Alpha/beta hydrolase fold-3 domain-containing protein</fullName>
    </recommendedName>
</protein>
<dbReference type="SUPFAM" id="SSF53474">
    <property type="entry name" value="alpha/beta-Hydrolases"/>
    <property type="match status" value="1"/>
</dbReference>
<evidence type="ECO:0000256" key="2">
    <source>
        <dbReference type="ARBA" id="ARBA00022801"/>
    </source>
</evidence>
<evidence type="ECO:0000313" key="6">
    <source>
        <dbReference type="Proteomes" id="UP000886523"/>
    </source>
</evidence>
<comment type="similarity">
    <text evidence="1">Belongs to the 'GDXG' lipolytic enzyme family.</text>
</comment>
<dbReference type="OrthoDB" id="408631at2759"/>
<keyword evidence="2" id="KW-0378">Hydrolase</keyword>
<evidence type="ECO:0000256" key="1">
    <source>
        <dbReference type="ARBA" id="ARBA00010515"/>
    </source>
</evidence>
<accession>A0A9P6DW29</accession>
<organism evidence="5 6">
    <name type="scientific">Hydnum rufescens UP504</name>
    <dbReference type="NCBI Taxonomy" id="1448309"/>
    <lineage>
        <taxon>Eukaryota</taxon>
        <taxon>Fungi</taxon>
        <taxon>Dikarya</taxon>
        <taxon>Basidiomycota</taxon>
        <taxon>Agaricomycotina</taxon>
        <taxon>Agaricomycetes</taxon>
        <taxon>Cantharellales</taxon>
        <taxon>Hydnaceae</taxon>
        <taxon>Hydnum</taxon>
    </lineage>
</organism>